<dbReference type="InterPro" id="IPR015943">
    <property type="entry name" value="WD40/YVTN_repeat-like_dom_sf"/>
</dbReference>
<protein>
    <submittedName>
        <fullName evidence="2">Zinc metallochaperone AztD</fullName>
    </submittedName>
</protein>
<dbReference type="PROSITE" id="PS51257">
    <property type="entry name" value="PROKAR_LIPOPROTEIN"/>
    <property type="match status" value="1"/>
</dbReference>
<dbReference type="Gene3D" id="2.130.10.10">
    <property type="entry name" value="YVTN repeat-like/Quinoprotein amine dehydrogenase"/>
    <property type="match status" value="1"/>
</dbReference>
<feature type="signal peptide" evidence="1">
    <location>
        <begin position="1"/>
        <end position="22"/>
    </location>
</feature>
<proteinExistence type="predicted"/>
<organism evidence="2 3">
    <name type="scientific">Gordonia alkaliphila</name>
    <dbReference type="NCBI Taxonomy" id="1053547"/>
    <lineage>
        <taxon>Bacteria</taxon>
        <taxon>Bacillati</taxon>
        <taxon>Actinomycetota</taxon>
        <taxon>Actinomycetes</taxon>
        <taxon>Mycobacteriales</taxon>
        <taxon>Gordoniaceae</taxon>
        <taxon>Gordonia</taxon>
    </lineage>
</organism>
<dbReference type="InterPro" id="IPR011044">
    <property type="entry name" value="Quino_amine_DH_bsu"/>
</dbReference>
<keyword evidence="3" id="KW-1185">Reference proteome</keyword>
<dbReference type="RefSeq" id="WP_345313166.1">
    <property type="nucleotide sequence ID" value="NZ_BAABIE010000006.1"/>
</dbReference>
<comment type="caution">
    <text evidence="2">The sequence shown here is derived from an EMBL/GenBank/DDBJ whole genome shotgun (WGS) entry which is preliminary data.</text>
</comment>
<keyword evidence="1" id="KW-0732">Signal</keyword>
<evidence type="ECO:0000313" key="2">
    <source>
        <dbReference type="EMBL" id="GAA4747606.1"/>
    </source>
</evidence>
<evidence type="ECO:0000256" key="1">
    <source>
        <dbReference type="SAM" id="SignalP"/>
    </source>
</evidence>
<accession>A0ABP8Z6A4</accession>
<feature type="chain" id="PRO_5045400452" evidence="1">
    <location>
        <begin position="23"/>
        <end position="405"/>
    </location>
</feature>
<gene>
    <name evidence="2" type="primary">aztD</name>
    <name evidence="2" type="ORF">GCM10023217_17020</name>
</gene>
<sequence length="405" mass="41678">MKTAPRLLFLSAAALVGLTACSSDDVGSDPGAHSAGPIEQSAAQPRLVLTHAGGLTVLDGGDLATVADFAYEGFIRASPAGDGRHVFVATGAGFELLDLGTWRERHDSHAHYYTAAPTRTGLTYPGAKPGHVVVHDDRTTLFTDGTGDVRILDTAKIGSADAVIREFTVPAHHGVAVARADGTTVVSAPNGEKAGGVRILDGDGREVAANVDCPGLHGEAAAADGVLTVGCTDGALVVRGDHIVKVPAADPYARLGNQAGSEHSTVVLTDYKTDADAELERPQRFALLDTAGAGAVTVVDIDYSYSYRSLGRGPAGEALLLGTDGALHVIDPVDGAEKAAYPVIGAWTEAEDWQAPGPDLFVLGSTAYVTDPAARRIRAVSLHDGTILAERTLDAPTVELTGVTG</sequence>
<dbReference type="EMBL" id="BAABIE010000006">
    <property type="protein sequence ID" value="GAA4747606.1"/>
    <property type="molecule type" value="Genomic_DNA"/>
</dbReference>
<dbReference type="Proteomes" id="UP001500822">
    <property type="component" value="Unassembled WGS sequence"/>
</dbReference>
<evidence type="ECO:0000313" key="3">
    <source>
        <dbReference type="Proteomes" id="UP001500822"/>
    </source>
</evidence>
<reference evidence="3" key="1">
    <citation type="journal article" date="2019" name="Int. J. Syst. Evol. Microbiol.">
        <title>The Global Catalogue of Microorganisms (GCM) 10K type strain sequencing project: providing services to taxonomists for standard genome sequencing and annotation.</title>
        <authorList>
            <consortium name="The Broad Institute Genomics Platform"/>
            <consortium name="The Broad Institute Genome Sequencing Center for Infectious Disease"/>
            <person name="Wu L."/>
            <person name="Ma J."/>
        </authorList>
    </citation>
    <scope>NUCLEOTIDE SEQUENCE [LARGE SCALE GENOMIC DNA]</scope>
    <source>
        <strain evidence="3">JCM 18077</strain>
    </source>
</reference>
<name>A0ABP8Z6A4_9ACTN</name>
<dbReference type="SUPFAM" id="SSF50969">
    <property type="entry name" value="YVTN repeat-like/Quinoprotein amine dehydrogenase"/>
    <property type="match status" value="1"/>
</dbReference>